<dbReference type="Pfam" id="PF03591">
    <property type="entry name" value="AzlC"/>
    <property type="match status" value="1"/>
</dbReference>
<evidence type="ECO:0000256" key="2">
    <source>
        <dbReference type="ARBA" id="ARBA00010735"/>
    </source>
</evidence>
<comment type="similarity">
    <text evidence="2">Belongs to the AzlC family.</text>
</comment>
<name>A0A504UCL5_9HYPH</name>
<keyword evidence="10" id="KW-1185">Reference proteome</keyword>
<dbReference type="EMBL" id="VFYP01000001">
    <property type="protein sequence ID" value="TPP11437.1"/>
    <property type="molecule type" value="Genomic_DNA"/>
</dbReference>
<comment type="subcellular location">
    <subcellularLocation>
        <location evidence="1">Cell membrane</location>
        <topology evidence="1">Multi-pass membrane protein</topology>
    </subcellularLocation>
</comment>
<comment type="caution">
    <text evidence="9">The sequence shown here is derived from an EMBL/GenBank/DDBJ whole genome shotgun (WGS) entry which is preliminary data.</text>
</comment>
<proteinExistence type="inferred from homology"/>
<feature type="transmembrane region" description="Helical" evidence="8">
    <location>
        <begin position="214"/>
        <end position="230"/>
    </location>
</feature>
<accession>A0A504UCL5</accession>
<feature type="transmembrane region" description="Helical" evidence="8">
    <location>
        <begin position="20"/>
        <end position="40"/>
    </location>
</feature>
<evidence type="ECO:0000256" key="5">
    <source>
        <dbReference type="ARBA" id="ARBA00022692"/>
    </source>
</evidence>
<dbReference type="GO" id="GO:1903785">
    <property type="term" value="P:L-valine transmembrane transport"/>
    <property type="evidence" value="ECO:0007669"/>
    <property type="project" value="TreeGrafter"/>
</dbReference>
<feature type="transmembrane region" description="Helical" evidence="8">
    <location>
        <begin position="190"/>
        <end position="208"/>
    </location>
</feature>
<dbReference type="InterPro" id="IPR011606">
    <property type="entry name" value="Brnchd-chn_aa_trnsp_permease"/>
</dbReference>
<evidence type="ECO:0000313" key="10">
    <source>
        <dbReference type="Proteomes" id="UP000316429"/>
    </source>
</evidence>
<dbReference type="PANTHER" id="PTHR34979:SF1">
    <property type="entry name" value="INNER MEMBRANE PROTEIN YGAZ"/>
    <property type="match status" value="1"/>
</dbReference>
<evidence type="ECO:0000256" key="7">
    <source>
        <dbReference type="ARBA" id="ARBA00023136"/>
    </source>
</evidence>
<gene>
    <name evidence="9" type="ORF">FJQ55_11700</name>
</gene>
<evidence type="ECO:0000256" key="4">
    <source>
        <dbReference type="ARBA" id="ARBA00022475"/>
    </source>
</evidence>
<dbReference type="OrthoDB" id="3579489at2"/>
<organism evidence="9 10">
    <name type="scientific">Rhizobium glycinendophyticum</name>
    <dbReference type="NCBI Taxonomy" id="2589807"/>
    <lineage>
        <taxon>Bacteria</taxon>
        <taxon>Pseudomonadati</taxon>
        <taxon>Pseudomonadota</taxon>
        <taxon>Alphaproteobacteria</taxon>
        <taxon>Hyphomicrobiales</taxon>
        <taxon>Rhizobiaceae</taxon>
        <taxon>Rhizobium/Agrobacterium group</taxon>
        <taxon>Rhizobium</taxon>
    </lineage>
</organism>
<keyword evidence="5 8" id="KW-0812">Transmembrane</keyword>
<keyword evidence="6 8" id="KW-1133">Transmembrane helix</keyword>
<evidence type="ECO:0000256" key="6">
    <source>
        <dbReference type="ARBA" id="ARBA00022989"/>
    </source>
</evidence>
<protein>
    <submittedName>
        <fullName evidence="9">AzlC family ABC transporter permease</fullName>
    </submittedName>
</protein>
<sequence length="241" mass="25675">MSRRDPAPRSEFAEGAFKAVPVIISAGPFAILFGAVAVANGQTVAEATLMSAVVYAGASQLVGIELFGQHVPLWIVVLSILAVNFRHILYSAALTPLIDHFTLPQKLLSFFLLTDPQFAETLARGETGHTVTYRWYLGFGAVIYFPWVVMSAIGGLLGKIIGDPAVWGIDVLLPIYFMGLVLGFRRRSNFLLIVVVSGVVSVLAQHLVGAPWHISIGAIAGVALAALLPPKTEATTGEQAP</sequence>
<feature type="transmembrane region" description="Helical" evidence="8">
    <location>
        <begin position="164"/>
        <end position="183"/>
    </location>
</feature>
<dbReference type="GO" id="GO:0005886">
    <property type="term" value="C:plasma membrane"/>
    <property type="evidence" value="ECO:0007669"/>
    <property type="project" value="UniProtKB-SubCell"/>
</dbReference>
<dbReference type="PANTHER" id="PTHR34979">
    <property type="entry name" value="INNER MEMBRANE PROTEIN YGAZ"/>
    <property type="match status" value="1"/>
</dbReference>
<keyword evidence="7 8" id="KW-0472">Membrane</keyword>
<reference evidence="9 10" key="1">
    <citation type="submission" date="2019-06" db="EMBL/GenBank/DDBJ databases">
        <title>Rhizobium sp. CL12 isolated from roots of soybean.</title>
        <authorList>
            <person name="Wang C."/>
        </authorList>
    </citation>
    <scope>NUCLEOTIDE SEQUENCE [LARGE SCALE GENOMIC DNA]</scope>
    <source>
        <strain evidence="9 10">CL12</strain>
    </source>
</reference>
<evidence type="ECO:0000313" key="9">
    <source>
        <dbReference type="EMBL" id="TPP11437.1"/>
    </source>
</evidence>
<dbReference type="AlphaFoldDB" id="A0A504UCL5"/>
<evidence type="ECO:0000256" key="8">
    <source>
        <dbReference type="SAM" id="Phobius"/>
    </source>
</evidence>
<evidence type="ECO:0000256" key="1">
    <source>
        <dbReference type="ARBA" id="ARBA00004651"/>
    </source>
</evidence>
<keyword evidence="4" id="KW-1003">Cell membrane</keyword>
<keyword evidence="3" id="KW-0813">Transport</keyword>
<dbReference type="RefSeq" id="WP_140828109.1">
    <property type="nucleotide sequence ID" value="NZ_VFYP01000001.1"/>
</dbReference>
<feature type="transmembrane region" description="Helical" evidence="8">
    <location>
        <begin position="135"/>
        <end position="158"/>
    </location>
</feature>
<dbReference type="Proteomes" id="UP000316429">
    <property type="component" value="Unassembled WGS sequence"/>
</dbReference>
<evidence type="ECO:0000256" key="3">
    <source>
        <dbReference type="ARBA" id="ARBA00022448"/>
    </source>
</evidence>